<proteinExistence type="predicted"/>
<dbReference type="EMBL" id="CAACVG010006911">
    <property type="protein sequence ID" value="VEN42516.1"/>
    <property type="molecule type" value="Genomic_DNA"/>
</dbReference>
<feature type="chain" id="PRO_5025036159" evidence="2">
    <location>
        <begin position="22"/>
        <end position="771"/>
    </location>
</feature>
<gene>
    <name evidence="3" type="ORF">CALMAC_LOCUS5973</name>
</gene>
<feature type="region of interest" description="Disordered" evidence="1">
    <location>
        <begin position="18"/>
        <end position="54"/>
    </location>
</feature>
<feature type="signal peptide" evidence="2">
    <location>
        <begin position="1"/>
        <end position="21"/>
    </location>
</feature>
<accession>A0A653C3K5</accession>
<evidence type="ECO:0000256" key="1">
    <source>
        <dbReference type="SAM" id="MobiDB-lite"/>
    </source>
</evidence>
<feature type="region of interest" description="Disordered" evidence="1">
    <location>
        <begin position="245"/>
        <end position="299"/>
    </location>
</feature>
<evidence type="ECO:0000313" key="4">
    <source>
        <dbReference type="Proteomes" id="UP000410492"/>
    </source>
</evidence>
<keyword evidence="4" id="KW-1185">Reference proteome</keyword>
<protein>
    <submittedName>
        <fullName evidence="3">Uncharacterized protein</fullName>
    </submittedName>
</protein>
<organism evidence="3 4">
    <name type="scientific">Callosobruchus maculatus</name>
    <name type="common">Southern cowpea weevil</name>
    <name type="synonym">Pulse bruchid</name>
    <dbReference type="NCBI Taxonomy" id="64391"/>
    <lineage>
        <taxon>Eukaryota</taxon>
        <taxon>Metazoa</taxon>
        <taxon>Ecdysozoa</taxon>
        <taxon>Arthropoda</taxon>
        <taxon>Hexapoda</taxon>
        <taxon>Insecta</taxon>
        <taxon>Pterygota</taxon>
        <taxon>Neoptera</taxon>
        <taxon>Endopterygota</taxon>
        <taxon>Coleoptera</taxon>
        <taxon>Polyphaga</taxon>
        <taxon>Cucujiformia</taxon>
        <taxon>Chrysomeloidea</taxon>
        <taxon>Chrysomelidae</taxon>
        <taxon>Bruchinae</taxon>
        <taxon>Bruchini</taxon>
        <taxon>Callosobruchus</taxon>
    </lineage>
</organism>
<reference evidence="3 4" key="1">
    <citation type="submission" date="2019-01" db="EMBL/GenBank/DDBJ databases">
        <authorList>
            <person name="Sayadi A."/>
        </authorList>
    </citation>
    <scope>NUCLEOTIDE SEQUENCE [LARGE SCALE GENOMIC DNA]</scope>
</reference>
<feature type="compositionally biased region" description="Low complexity" evidence="1">
    <location>
        <begin position="285"/>
        <end position="294"/>
    </location>
</feature>
<sequence>MITFKISFLLSFTLNPQTTQSKKKDKGKKAKEKQQKRETKKKKPKPSEEEQESPVIQFGPEEILGVAHVDYDLGPSRIKYDLDVVCWKRVARIITRDGNALVRTVIKNERAWVPITMEHYIDSLRTLEDIKKFRNHTIEFRVTHNVSKGVEQMEIMVRRDDLLHNDTFEKLQLILDPDECLMPRPDFGSIEEYLRHLIIRCANYPGRETVSWFNLPYRWEEFYEIIEKTAKGELVKCKEFITPPNGQLEPQMKNAKVGGKGKKGKQEQNENKSKKSDKKSKSSKSSKSQKSQKSVKPDTAKIQVPGEIFFTDPDLVTYKSNTPTIALDDFFVLLSVKELMTRTQKLSMNSLVIKLKKLRSLPADRLKKLKFHSVYVQYNIPLVACCRSVEKPVAENVVLDEAHIFFNDKVPKIKIIEFMQTRRLLVEVYGIRTVQPKQSQCGLFGTRPEDKDISTIKLTTFSRNEDVDDTTSTHVLLAVASYDLSSLVSNVWDFRERAQCHAPNLTLYQQGKGYYDMVVYQDKMTVPETNFPDGPRKIKSLIEESVFLERGTTLHLEAYILAPQTPCLVLHHQRNIFKRILMVIQEEHVAKDIFIQIYSHNKRTLEEMQKQSEQNAVDVEINEMLTGFLIDNGNNYLIFAEGLAKGFFVDVYHLMDKCNLKVAKIFCNYEHGFEKRLYQNFVYDGLFTIILKISLQDILTIRGLYVRGNVPKPCMEALKKLDILLHSRDSKSILQYNLLPKPEELISLNLEWGVPMRWKEEKQLFALDILF</sequence>
<dbReference type="Proteomes" id="UP000410492">
    <property type="component" value="Unassembled WGS sequence"/>
</dbReference>
<dbReference type="PANTHER" id="PTHR33667:SF7">
    <property type="entry name" value="RIKEN CDNA 1810020O05 GENE"/>
    <property type="match status" value="1"/>
</dbReference>
<evidence type="ECO:0000313" key="3">
    <source>
        <dbReference type="EMBL" id="VEN42516.1"/>
    </source>
</evidence>
<evidence type="ECO:0000256" key="2">
    <source>
        <dbReference type="SAM" id="SignalP"/>
    </source>
</evidence>
<feature type="compositionally biased region" description="Basic and acidic residues" evidence="1">
    <location>
        <begin position="264"/>
        <end position="274"/>
    </location>
</feature>
<feature type="compositionally biased region" description="Basic residues" evidence="1">
    <location>
        <begin position="275"/>
        <end position="284"/>
    </location>
</feature>
<dbReference type="AlphaFoldDB" id="A0A653C3K5"/>
<dbReference type="OrthoDB" id="188352at2759"/>
<feature type="compositionally biased region" description="Basic residues" evidence="1">
    <location>
        <begin position="21"/>
        <end position="31"/>
    </location>
</feature>
<name>A0A653C3K5_CALMS</name>
<dbReference type="PANTHER" id="PTHR33667">
    <property type="entry name" value="SI:DKEY-57N24.6"/>
    <property type="match status" value="1"/>
</dbReference>
<keyword evidence="2" id="KW-0732">Signal</keyword>